<dbReference type="EC" id="2.1.1.-" evidence="2"/>
<evidence type="ECO:0000259" key="1">
    <source>
        <dbReference type="Pfam" id="PF08241"/>
    </source>
</evidence>
<dbReference type="CDD" id="cd02440">
    <property type="entry name" value="AdoMet_MTases"/>
    <property type="match status" value="1"/>
</dbReference>
<dbReference type="EMBL" id="CP155447">
    <property type="protein sequence ID" value="XBH01253.1"/>
    <property type="molecule type" value="Genomic_DNA"/>
</dbReference>
<keyword evidence="2" id="KW-0808">Transferase</keyword>
<dbReference type="InterPro" id="IPR029063">
    <property type="entry name" value="SAM-dependent_MTases_sf"/>
</dbReference>
<protein>
    <submittedName>
        <fullName evidence="2">Class I SAM-dependent methyltransferase</fullName>
        <ecNumber evidence="2">2.1.1.-</ecNumber>
    </submittedName>
</protein>
<name>A0AAU7C781_9BACT</name>
<dbReference type="AlphaFoldDB" id="A0AAU7C781"/>
<sequence length="257" mass="29168">MPHRDPDEFFGVVAARYKQYSPKYPEALFRFLASQTSGKERAWDCGTGSGGQAARGLAPHFNQVIATDASDKQLAIVDPYPGLEFRREPAERSGLDDASVDLLTVAHAVHWFDLDSFYAEARRVLVPGGVIAVWCYEFPMVDRGPIDRLIEELYDAEALASYWPSNRRDVDDGYMHLPFPFQELRTPEFVAEETWPLDSLIGHLRTWQALTDSEDNPEAAGFVAGHLKRIAATWRRGRRARRAVQWKLHLRVGRTPI</sequence>
<dbReference type="GO" id="GO:0032259">
    <property type="term" value="P:methylation"/>
    <property type="evidence" value="ECO:0007669"/>
    <property type="project" value="UniProtKB-KW"/>
</dbReference>
<dbReference type="RefSeq" id="WP_406693946.1">
    <property type="nucleotide sequence ID" value="NZ_CP155447.1"/>
</dbReference>
<dbReference type="Pfam" id="PF08241">
    <property type="entry name" value="Methyltransf_11"/>
    <property type="match status" value="1"/>
</dbReference>
<feature type="domain" description="Methyltransferase type 11" evidence="1">
    <location>
        <begin position="44"/>
        <end position="132"/>
    </location>
</feature>
<accession>A0AAU7C781</accession>
<evidence type="ECO:0000313" key="2">
    <source>
        <dbReference type="EMBL" id="XBH01253.1"/>
    </source>
</evidence>
<dbReference type="InterPro" id="IPR013216">
    <property type="entry name" value="Methyltransf_11"/>
</dbReference>
<dbReference type="PANTHER" id="PTHR45180">
    <property type="entry name" value="OS01G0307686 PROTEIN"/>
    <property type="match status" value="1"/>
</dbReference>
<dbReference type="GO" id="GO:0008757">
    <property type="term" value="F:S-adenosylmethionine-dependent methyltransferase activity"/>
    <property type="evidence" value="ECO:0007669"/>
    <property type="project" value="InterPro"/>
</dbReference>
<dbReference type="Gene3D" id="3.40.50.150">
    <property type="entry name" value="Vaccinia Virus protein VP39"/>
    <property type="match status" value="1"/>
</dbReference>
<keyword evidence="2" id="KW-0489">Methyltransferase</keyword>
<dbReference type="SUPFAM" id="SSF53335">
    <property type="entry name" value="S-adenosyl-L-methionine-dependent methyltransferases"/>
    <property type="match status" value="1"/>
</dbReference>
<dbReference type="PANTHER" id="PTHR45180:SF1">
    <property type="entry name" value="OS01G0307686 PROTEIN"/>
    <property type="match status" value="1"/>
</dbReference>
<gene>
    <name evidence="2" type="ORF">V5E97_23185</name>
</gene>
<reference evidence="2" key="1">
    <citation type="submission" date="2024-05" db="EMBL/GenBank/DDBJ databases">
        <title>Planctomycetes of the genus Singulisphaera possess chitinolytic capabilities.</title>
        <authorList>
            <person name="Ivanova A."/>
        </authorList>
    </citation>
    <scope>NUCLEOTIDE SEQUENCE</scope>
    <source>
        <strain evidence="2">Ch08T</strain>
    </source>
</reference>
<proteinExistence type="predicted"/>
<organism evidence="2">
    <name type="scientific">Singulisphaera sp. Ch08</name>
    <dbReference type="NCBI Taxonomy" id="3120278"/>
    <lineage>
        <taxon>Bacteria</taxon>
        <taxon>Pseudomonadati</taxon>
        <taxon>Planctomycetota</taxon>
        <taxon>Planctomycetia</taxon>
        <taxon>Isosphaerales</taxon>
        <taxon>Isosphaeraceae</taxon>
        <taxon>Singulisphaera</taxon>
    </lineage>
</organism>